<evidence type="ECO:0000256" key="11">
    <source>
        <dbReference type="ARBA" id="ARBA00023201"/>
    </source>
</evidence>
<comment type="similarity">
    <text evidence="2 13">Belongs to the sodium:solute symporter (SSF) (TC 2.A.21) family.</text>
</comment>
<dbReference type="InterPro" id="IPR050277">
    <property type="entry name" value="Sodium:Solute_Symporter"/>
</dbReference>
<evidence type="ECO:0000256" key="3">
    <source>
        <dbReference type="ARBA" id="ARBA00022448"/>
    </source>
</evidence>
<keyword evidence="3" id="KW-0813">Transport</keyword>
<dbReference type="GO" id="GO:0005886">
    <property type="term" value="C:plasma membrane"/>
    <property type="evidence" value="ECO:0007669"/>
    <property type="project" value="UniProtKB-SubCell"/>
</dbReference>
<evidence type="ECO:0000256" key="10">
    <source>
        <dbReference type="ARBA" id="ARBA00023136"/>
    </source>
</evidence>
<feature type="transmembrane region" description="Helical" evidence="14">
    <location>
        <begin position="596"/>
        <end position="618"/>
    </location>
</feature>
<feature type="transmembrane region" description="Helical" evidence="14">
    <location>
        <begin position="422"/>
        <end position="447"/>
    </location>
</feature>
<keyword evidence="4" id="KW-1003">Cell membrane</keyword>
<evidence type="ECO:0000256" key="14">
    <source>
        <dbReference type="SAM" id="Phobius"/>
    </source>
</evidence>
<dbReference type="EMBL" id="JACHVB010000020">
    <property type="protein sequence ID" value="MBC2594264.1"/>
    <property type="molecule type" value="Genomic_DNA"/>
</dbReference>
<keyword evidence="7 14" id="KW-1133">Transmembrane helix</keyword>
<evidence type="ECO:0000256" key="2">
    <source>
        <dbReference type="ARBA" id="ARBA00006434"/>
    </source>
</evidence>
<dbReference type="GO" id="GO:0015293">
    <property type="term" value="F:symporter activity"/>
    <property type="evidence" value="ECO:0007669"/>
    <property type="project" value="UniProtKB-KW"/>
</dbReference>
<sequence length="665" mass="73891">MHTIDWIFVTISLLIVLGIGIFTQRYMRSVADFMSGGRVAGRYLLAVSKGEMQAGAVVFAASFEVIARAGFTWTWWQWINIPVGLLVATTGFVVYRYRETRAMTLAQFFEIRYSKRFRVFTGFLGFFAGLINFGIIPVIGARFITTYVGLPPVMPFMGLEVGTHLLVMALLLSITLFLTLAGGQITVMVTDCIEGMLSQVLYLLIIGSLIYMFSWSEITDVLADRPAGHSLLNPFDSMSLEDFNLWYVLMAAFTSVYGTMAWQNQSAYNSAGLTPHENRMGNILGRWREYGKQALVYLLAICAMTYLLHPDFAEQARQVMHELSLIPGEQSQSQMRIPLAVSHMLPVGVKGAFCAILIMGIFGCDSTHLHSWGSLFVQDVLVPLRKRPFGPKQHIRVLRRSIAAVAVFVFIFGAVFPQTEFIVMWWSITMAIYVGGAGAVIIGGLYWKKGTTAGAWAALLTGSTLSVGGIITRTVLQGDFPLNGMQISFSSSLIAIGVYVVVSLLTCQEDYNMERMLHRGAYEQLGEKVGETRASTPNRPRGLLARAVGIDENFTRGDKWIAVSLLLWGVIWFAIFAVGITWNLLDPWSVETWKTFWHVVGIGIPVVMSLVTAVWFTWGGTRDIFRLFQHLKTQVVNELDDGTVVGHQNLDEAVATRTGGDKHPD</sequence>
<dbReference type="PANTHER" id="PTHR48086">
    <property type="entry name" value="SODIUM/PROLINE SYMPORTER-RELATED"/>
    <property type="match status" value="1"/>
</dbReference>
<feature type="transmembrane region" description="Helical" evidence="14">
    <location>
        <begin position="294"/>
        <end position="313"/>
    </location>
</feature>
<dbReference type="RefSeq" id="WP_185675245.1">
    <property type="nucleotide sequence ID" value="NZ_JACHVB010000020.1"/>
</dbReference>
<feature type="transmembrane region" description="Helical" evidence="14">
    <location>
        <begin position="6"/>
        <end position="23"/>
    </location>
</feature>
<evidence type="ECO:0000313" key="16">
    <source>
        <dbReference type="Proteomes" id="UP000546464"/>
    </source>
</evidence>
<evidence type="ECO:0000256" key="13">
    <source>
        <dbReference type="RuleBase" id="RU362091"/>
    </source>
</evidence>
<keyword evidence="6" id="KW-0769">Symport</keyword>
<evidence type="ECO:0000256" key="1">
    <source>
        <dbReference type="ARBA" id="ARBA00004651"/>
    </source>
</evidence>
<feature type="transmembrane region" description="Helical" evidence="14">
    <location>
        <begin position="487"/>
        <end position="507"/>
    </location>
</feature>
<name>A0A842HFG9_9BACT</name>
<keyword evidence="9" id="KW-0406">Ion transport</keyword>
<dbReference type="Proteomes" id="UP000546464">
    <property type="component" value="Unassembled WGS sequence"/>
</dbReference>
<feature type="transmembrane region" description="Helical" evidence="14">
    <location>
        <begin position="560"/>
        <end position="584"/>
    </location>
</feature>
<accession>A0A842HFG9</accession>
<organism evidence="15 16">
    <name type="scientific">Ruficoccus amylovorans</name>
    <dbReference type="NCBI Taxonomy" id="1804625"/>
    <lineage>
        <taxon>Bacteria</taxon>
        <taxon>Pseudomonadati</taxon>
        <taxon>Verrucomicrobiota</taxon>
        <taxon>Opitutia</taxon>
        <taxon>Puniceicoccales</taxon>
        <taxon>Cerasicoccaceae</taxon>
        <taxon>Ruficoccus</taxon>
    </lineage>
</organism>
<evidence type="ECO:0000313" key="15">
    <source>
        <dbReference type="EMBL" id="MBC2594264.1"/>
    </source>
</evidence>
<keyword evidence="16" id="KW-1185">Reference proteome</keyword>
<comment type="subcellular location">
    <subcellularLocation>
        <location evidence="1">Cell membrane</location>
        <topology evidence="1">Multi-pass membrane protein</topology>
    </subcellularLocation>
</comment>
<dbReference type="PANTHER" id="PTHR48086:SF3">
    <property type="entry name" value="SODIUM_PROLINE SYMPORTER"/>
    <property type="match status" value="1"/>
</dbReference>
<evidence type="ECO:0000256" key="6">
    <source>
        <dbReference type="ARBA" id="ARBA00022847"/>
    </source>
</evidence>
<keyword evidence="11" id="KW-0739">Sodium transport</keyword>
<protein>
    <submittedName>
        <fullName evidence="15">Sodium:proline symporter</fullName>
    </submittedName>
</protein>
<evidence type="ECO:0000256" key="8">
    <source>
        <dbReference type="ARBA" id="ARBA00023053"/>
    </source>
</evidence>
<proteinExistence type="inferred from homology"/>
<keyword evidence="10 14" id="KW-0472">Membrane</keyword>
<comment type="catalytic activity">
    <reaction evidence="12">
        <text>L-proline(in) + Na(+)(in) = L-proline(out) + Na(+)(out)</text>
        <dbReference type="Rhea" id="RHEA:28967"/>
        <dbReference type="ChEBI" id="CHEBI:29101"/>
        <dbReference type="ChEBI" id="CHEBI:60039"/>
    </reaction>
</comment>
<feature type="transmembrane region" description="Helical" evidence="14">
    <location>
        <begin position="397"/>
        <end position="416"/>
    </location>
</feature>
<dbReference type="InterPro" id="IPR001734">
    <property type="entry name" value="Na/solute_symporter"/>
</dbReference>
<comment type="caution">
    <text evidence="15">The sequence shown here is derived from an EMBL/GenBank/DDBJ whole genome shotgun (WGS) entry which is preliminary data.</text>
</comment>
<dbReference type="PROSITE" id="PS50283">
    <property type="entry name" value="NA_SOLUT_SYMP_3"/>
    <property type="match status" value="1"/>
</dbReference>
<feature type="transmembrane region" description="Helical" evidence="14">
    <location>
        <begin position="43"/>
        <end position="63"/>
    </location>
</feature>
<dbReference type="Gene3D" id="1.20.1730.10">
    <property type="entry name" value="Sodium/glucose cotransporter"/>
    <property type="match status" value="1"/>
</dbReference>
<dbReference type="Pfam" id="PF00474">
    <property type="entry name" value="SSF"/>
    <property type="match status" value="2"/>
</dbReference>
<feature type="transmembrane region" description="Helical" evidence="14">
    <location>
        <begin position="75"/>
        <end position="97"/>
    </location>
</feature>
<feature type="transmembrane region" description="Helical" evidence="14">
    <location>
        <begin position="201"/>
        <end position="223"/>
    </location>
</feature>
<feature type="transmembrane region" description="Helical" evidence="14">
    <location>
        <begin position="164"/>
        <end position="189"/>
    </location>
</feature>
<reference evidence="15 16" key="1">
    <citation type="submission" date="2020-07" db="EMBL/GenBank/DDBJ databases">
        <authorList>
            <person name="Feng X."/>
        </authorList>
    </citation>
    <scope>NUCLEOTIDE SEQUENCE [LARGE SCALE GENOMIC DNA]</scope>
    <source>
        <strain evidence="15 16">JCM31066</strain>
    </source>
</reference>
<evidence type="ECO:0000256" key="5">
    <source>
        <dbReference type="ARBA" id="ARBA00022692"/>
    </source>
</evidence>
<feature type="transmembrane region" description="Helical" evidence="14">
    <location>
        <begin position="117"/>
        <end position="144"/>
    </location>
</feature>
<feature type="transmembrane region" description="Helical" evidence="14">
    <location>
        <begin position="243"/>
        <end position="262"/>
    </location>
</feature>
<feature type="transmembrane region" description="Helical" evidence="14">
    <location>
        <begin position="344"/>
        <end position="364"/>
    </location>
</feature>
<keyword evidence="8" id="KW-0915">Sodium</keyword>
<feature type="transmembrane region" description="Helical" evidence="14">
    <location>
        <begin position="454"/>
        <end position="475"/>
    </location>
</feature>
<evidence type="ECO:0000256" key="9">
    <source>
        <dbReference type="ARBA" id="ARBA00023065"/>
    </source>
</evidence>
<dbReference type="AlphaFoldDB" id="A0A842HFG9"/>
<evidence type="ECO:0000256" key="4">
    <source>
        <dbReference type="ARBA" id="ARBA00022475"/>
    </source>
</evidence>
<dbReference type="InterPro" id="IPR038377">
    <property type="entry name" value="Na/Glc_symporter_sf"/>
</dbReference>
<gene>
    <name evidence="15" type="ORF">H5P28_08320</name>
</gene>
<evidence type="ECO:0000256" key="12">
    <source>
        <dbReference type="ARBA" id="ARBA00033708"/>
    </source>
</evidence>
<dbReference type="GO" id="GO:0006814">
    <property type="term" value="P:sodium ion transport"/>
    <property type="evidence" value="ECO:0007669"/>
    <property type="project" value="UniProtKB-KW"/>
</dbReference>
<evidence type="ECO:0000256" key="7">
    <source>
        <dbReference type="ARBA" id="ARBA00022989"/>
    </source>
</evidence>
<keyword evidence="5 14" id="KW-0812">Transmembrane</keyword>